<reference evidence="1 2" key="1">
    <citation type="submission" date="2023-11" db="EMBL/GenBank/DDBJ databases">
        <authorList>
            <person name="Hedman E."/>
            <person name="Englund M."/>
            <person name="Stromberg M."/>
            <person name="Nyberg Akerstrom W."/>
            <person name="Nylinder S."/>
            <person name="Jareborg N."/>
            <person name="Kallberg Y."/>
            <person name="Kronander E."/>
        </authorList>
    </citation>
    <scope>NUCLEOTIDE SEQUENCE [LARGE SCALE GENOMIC DNA]</scope>
</reference>
<sequence length="110" mass="12443">MSACNRVSWYDDNSAPPCCAKNLINYGGATPDWALKATVHQFVTASLDGVSLFYSAIFFNLLNNVFCCDIEAVEVLKYRSPNYTRSDNIECETRVRAHKPIYELLKSPLR</sequence>
<proteinExistence type="predicted"/>
<gene>
    <name evidence="1" type="ORF">PARMNEM_LOCUS1270</name>
</gene>
<dbReference type="EMBL" id="CAVLGL010000002">
    <property type="protein sequence ID" value="CAK1579303.1"/>
    <property type="molecule type" value="Genomic_DNA"/>
</dbReference>
<evidence type="ECO:0000313" key="1">
    <source>
        <dbReference type="EMBL" id="CAK1579303.1"/>
    </source>
</evidence>
<protein>
    <submittedName>
        <fullName evidence="1">Uncharacterized protein</fullName>
    </submittedName>
</protein>
<keyword evidence="2" id="KW-1185">Reference proteome</keyword>
<dbReference type="Proteomes" id="UP001314205">
    <property type="component" value="Unassembled WGS sequence"/>
</dbReference>
<accession>A0AAV1K9P6</accession>
<name>A0AAV1K9P6_9NEOP</name>
<comment type="caution">
    <text evidence="1">The sequence shown here is derived from an EMBL/GenBank/DDBJ whole genome shotgun (WGS) entry which is preliminary data.</text>
</comment>
<evidence type="ECO:0000313" key="2">
    <source>
        <dbReference type="Proteomes" id="UP001314205"/>
    </source>
</evidence>
<dbReference type="AlphaFoldDB" id="A0AAV1K9P6"/>
<organism evidence="1 2">
    <name type="scientific">Parnassius mnemosyne</name>
    <name type="common">clouded apollo</name>
    <dbReference type="NCBI Taxonomy" id="213953"/>
    <lineage>
        <taxon>Eukaryota</taxon>
        <taxon>Metazoa</taxon>
        <taxon>Ecdysozoa</taxon>
        <taxon>Arthropoda</taxon>
        <taxon>Hexapoda</taxon>
        <taxon>Insecta</taxon>
        <taxon>Pterygota</taxon>
        <taxon>Neoptera</taxon>
        <taxon>Endopterygota</taxon>
        <taxon>Lepidoptera</taxon>
        <taxon>Glossata</taxon>
        <taxon>Ditrysia</taxon>
        <taxon>Papilionoidea</taxon>
        <taxon>Papilionidae</taxon>
        <taxon>Parnassiinae</taxon>
        <taxon>Parnassini</taxon>
        <taxon>Parnassius</taxon>
        <taxon>Driopa</taxon>
    </lineage>
</organism>